<feature type="transmembrane region" description="Helical" evidence="5">
    <location>
        <begin position="133"/>
        <end position="155"/>
    </location>
</feature>
<reference evidence="6 7" key="1">
    <citation type="submission" date="2018-02" db="EMBL/GenBank/DDBJ databases">
        <title>Genomic Encyclopedia of Archaeal and Bacterial Type Strains, Phase II (KMG-II): from individual species to whole genera.</title>
        <authorList>
            <person name="Goeker M."/>
        </authorList>
    </citation>
    <scope>NUCLEOTIDE SEQUENCE [LARGE SCALE GENOMIC DNA]</scope>
    <source>
        <strain evidence="6 7">DSM 3808</strain>
    </source>
</reference>
<evidence type="ECO:0000256" key="2">
    <source>
        <dbReference type="ARBA" id="ARBA00022692"/>
    </source>
</evidence>
<feature type="transmembrane region" description="Helical" evidence="5">
    <location>
        <begin position="63"/>
        <end position="84"/>
    </location>
</feature>
<keyword evidence="7" id="KW-1185">Reference proteome</keyword>
<comment type="subcellular location">
    <subcellularLocation>
        <location evidence="1">Membrane</location>
        <topology evidence="1">Multi-pass membrane protein</topology>
    </subcellularLocation>
</comment>
<keyword evidence="2 5" id="KW-0812">Transmembrane</keyword>
<dbReference type="EMBL" id="PTJA01000013">
    <property type="protein sequence ID" value="PPK78798.1"/>
    <property type="molecule type" value="Genomic_DNA"/>
</dbReference>
<dbReference type="OrthoDB" id="9807874at2"/>
<evidence type="ECO:0000256" key="3">
    <source>
        <dbReference type="ARBA" id="ARBA00022989"/>
    </source>
</evidence>
<keyword evidence="4 5" id="KW-0472">Membrane</keyword>
<keyword evidence="3 5" id="KW-1133">Transmembrane helix</keyword>
<evidence type="ECO:0000313" key="7">
    <source>
        <dbReference type="Proteomes" id="UP000237749"/>
    </source>
</evidence>
<evidence type="ECO:0000256" key="1">
    <source>
        <dbReference type="ARBA" id="ARBA00004141"/>
    </source>
</evidence>
<dbReference type="Proteomes" id="UP000237749">
    <property type="component" value="Unassembled WGS sequence"/>
</dbReference>
<comment type="caution">
    <text evidence="6">The sequence shown here is derived from an EMBL/GenBank/DDBJ whole genome shotgun (WGS) entry which is preliminary data.</text>
</comment>
<gene>
    <name evidence="6" type="ORF">BXY41_113130</name>
</gene>
<accession>A0A2S6HN52</accession>
<feature type="transmembrane region" description="Helical" evidence="5">
    <location>
        <begin position="99"/>
        <end position="121"/>
    </location>
</feature>
<dbReference type="Gene3D" id="1.20.1540.10">
    <property type="entry name" value="Rhomboid-like"/>
    <property type="match status" value="1"/>
</dbReference>
<feature type="transmembrane region" description="Helical" evidence="5">
    <location>
        <begin position="20"/>
        <end position="42"/>
    </location>
</feature>
<dbReference type="RefSeq" id="WP_104438868.1">
    <property type="nucleotide sequence ID" value="NZ_PTJA01000013.1"/>
</dbReference>
<organism evidence="6 7">
    <name type="scientific">Lacrimispora xylanisolvens</name>
    <dbReference type="NCBI Taxonomy" id="384636"/>
    <lineage>
        <taxon>Bacteria</taxon>
        <taxon>Bacillati</taxon>
        <taxon>Bacillota</taxon>
        <taxon>Clostridia</taxon>
        <taxon>Lachnospirales</taxon>
        <taxon>Lachnospiraceae</taxon>
        <taxon>Lacrimispora</taxon>
    </lineage>
</organism>
<evidence type="ECO:0000256" key="4">
    <source>
        <dbReference type="ARBA" id="ARBA00023136"/>
    </source>
</evidence>
<proteinExistence type="predicted"/>
<dbReference type="SUPFAM" id="SSF144091">
    <property type="entry name" value="Rhomboid-like"/>
    <property type="match status" value="1"/>
</dbReference>
<dbReference type="AlphaFoldDB" id="A0A2S6HN52"/>
<protein>
    <recommendedName>
        <fullName evidence="8">Membrane associated rhomboid family serine protease</fullName>
    </recommendedName>
</protein>
<dbReference type="GO" id="GO:0016020">
    <property type="term" value="C:membrane"/>
    <property type="evidence" value="ECO:0007669"/>
    <property type="project" value="UniProtKB-SubCell"/>
</dbReference>
<name>A0A2S6HN52_9FIRM</name>
<evidence type="ECO:0000256" key="5">
    <source>
        <dbReference type="SAM" id="Phobius"/>
    </source>
</evidence>
<evidence type="ECO:0008006" key="8">
    <source>
        <dbReference type="Google" id="ProtNLM"/>
    </source>
</evidence>
<evidence type="ECO:0000313" key="6">
    <source>
        <dbReference type="EMBL" id="PPK78798.1"/>
    </source>
</evidence>
<dbReference type="InterPro" id="IPR035952">
    <property type="entry name" value="Rhomboid-like_sf"/>
</dbReference>
<sequence length="282" mass="33249">MKFFYNLERRYRKYAIPNLMYYIIGMYGTGLFLQLFAPEFYLQYLALDAQKILSGQVWRVVTFMIYPPGGGSLFGSLIGMYLYYMLGVNLERIWGAFRFNVYFFMGVIGHVAAALVVYIFFRQRIYLTTEFLNYSLFFAFAATFPDLEFLLFFVIPIKAKWMAMFNGIYFLYEFIMGNMATRVTIVMSLINFFVFFLLTRDLNRFNPKEIKRKQNFHRQMKIMPQGGTHHKCAVCGRTEKDNPNLEFRYCSKCEGSLEYCSEHLYTHKHVTSDNPTTGDTTN</sequence>
<feature type="transmembrane region" description="Helical" evidence="5">
    <location>
        <begin position="175"/>
        <end position="198"/>
    </location>
</feature>